<feature type="domain" description="CapR homology" evidence="1">
    <location>
        <begin position="94"/>
        <end position="152"/>
    </location>
</feature>
<evidence type="ECO:0000313" key="3">
    <source>
        <dbReference type="Proteomes" id="UP000828698"/>
    </source>
</evidence>
<name>A0AAE7VT37_9CAUD</name>
<keyword evidence="2" id="KW-0378">Hydrolase</keyword>
<dbReference type="EMBL" id="MZ501075">
    <property type="protein sequence ID" value="QXV80197.1"/>
    <property type="molecule type" value="Genomic_DNA"/>
</dbReference>
<sequence length="265" mass="30469">MPRAFFIYKHIGWYSMGKKITKQDRESQISNICNDKNLSFVGWIGEYTNIKSTLTLKCNKCYYTWSPRLDNFLRITAQKCPACAGKARWTKEEREEQIKSKCAEKGYNFLSWSSTYINKDSKIILKCLKDGCIWDVSIHHFINHDTGCPDCASGGFNPNIPATFYIQKLTYQGTHFLKFGITGKDVLERMRQQSNKSLCEHSVIFSHTFSYGSMARGLEKVVKDSVNTGVLDKHILPDGYTETCHYSELETILSLTNSFIQENIR</sequence>
<dbReference type="Pfam" id="PF21817">
    <property type="entry name" value="CapR"/>
    <property type="match status" value="2"/>
</dbReference>
<gene>
    <name evidence="2" type="ORF">bas32_0016</name>
</gene>
<reference evidence="3" key="1">
    <citation type="journal article" date="2021" name="PLoS Biol.">
        <title>Systematic exploration of Escherichia coli phage-host interactions with the BASEL phage collection.</title>
        <authorList>
            <person name="Maffei E."/>
            <person name="Shaidullina A."/>
            <person name="Burkolter M."/>
            <person name="Heyer Y."/>
            <person name="Estermann F."/>
            <person name="Druelle V."/>
            <person name="Sauer P."/>
            <person name="Willi L."/>
            <person name="Michaelis S."/>
            <person name="Hilbi H."/>
            <person name="Thaler D.S."/>
            <person name="Harms A."/>
        </authorList>
    </citation>
    <scope>NUCLEOTIDE SEQUENCE [LARGE SCALE GENOMIC DNA]</scope>
    <source>
        <strain evidence="3">Bas32</strain>
    </source>
</reference>
<keyword evidence="3" id="KW-1185">Reference proteome</keyword>
<proteinExistence type="predicted"/>
<evidence type="ECO:0000313" key="2">
    <source>
        <dbReference type="EMBL" id="QXV80197.1"/>
    </source>
</evidence>
<dbReference type="InterPro" id="IPR048793">
    <property type="entry name" value="CapR_dom"/>
</dbReference>
<dbReference type="GO" id="GO:0004519">
    <property type="term" value="F:endonuclease activity"/>
    <property type="evidence" value="ECO:0007669"/>
    <property type="project" value="UniProtKB-KW"/>
</dbReference>
<accession>A0AAE7VT37</accession>
<keyword evidence="2" id="KW-0540">Nuclease</keyword>
<feature type="domain" description="CapR homology" evidence="1">
    <location>
        <begin position="25"/>
        <end position="84"/>
    </location>
</feature>
<dbReference type="Proteomes" id="UP000828698">
    <property type="component" value="Segment"/>
</dbReference>
<evidence type="ECO:0000259" key="1">
    <source>
        <dbReference type="Pfam" id="PF21817"/>
    </source>
</evidence>
<keyword evidence="2" id="KW-0255">Endonuclease</keyword>
<organism evidence="2 3">
    <name type="scientific">Escherichia phage IrisVonRoten</name>
    <dbReference type="NCBI Taxonomy" id="2852004"/>
    <lineage>
        <taxon>Viruses</taxon>
        <taxon>Duplodnaviria</taxon>
        <taxon>Heunggongvirae</taxon>
        <taxon>Uroviricota</taxon>
        <taxon>Caudoviricetes</taxon>
        <taxon>Demerecviridae</taxon>
        <taxon>Markadamsvirinae</taxon>
        <taxon>Tequintavirus</taxon>
        <taxon>Tequintavirus irisvonroten</taxon>
    </lineage>
</organism>
<protein>
    <submittedName>
        <fullName evidence="2">Homing endonuclease</fullName>
    </submittedName>
</protein>